<accession>A0ABR4MVL3</accession>
<feature type="region of interest" description="Disordered" evidence="1">
    <location>
        <begin position="1832"/>
        <end position="1854"/>
    </location>
</feature>
<feature type="compositionally biased region" description="Basic and acidic residues" evidence="1">
    <location>
        <begin position="1918"/>
        <end position="1934"/>
    </location>
</feature>
<name>A0ABR4MVL3_9FUNG</name>
<protein>
    <submittedName>
        <fullName evidence="2">Cfap46p</fullName>
    </submittedName>
</protein>
<sequence>MQQGLDEAQACLAAEDWPGAERHLSEYFVKGGDDVTLERALILQAHAVTKTRLMDAFVVRRKTAQRTIAEPAEQHLVEMLPLLDTPSDVAELASFSNGLIPLRKALRLAQASSSATAILNVSLSFIKISRRAMFKHAAPSIVFLRDLVSAMQAIPGDNSENILAWRTVCHLLLARFILSEEITETPSKRGVDEARANVLQASQLSYESPTARYLFLQGLRVLISLSSKVVDLIEPRWSSVPAIKALVLLDKLRVSSVSGVEPDQSLLDALQAICSEMAAAASPSFGSAARPGAAPQVAEHMPNVVFVSDDHVRLMLAREAIGHGLFALAADLLARCRKHASDVRMTARRDLLEAEASLWLHEEQSGGPVVQTLARINTLQNISRVVDVASENCIDEVVLEACITTWNLSQPILEDANRHLLVAFMRNACKAIEALDANHGSLEFFLQHELAKCYETMNLLSLAETHAAKATEREILQEYKDENSIASKRIVAKLHSLSSSLRSEIKALTLVDRSRTGGSISEANHFLQQALKAIVPGFEQRNFANKIAGKIDAAPKVRDAELFLIVMAEIMREALRRVENRGLFNQVGSGFDEIAETSQSGANLEIADAWEVVFVSSSFVIDACAADPSRKRLLAEASLSKGQSIAQGILIFSDRPEAYKRLETAAASFLSALEIGKTLSERWIVFNSAASLWNTFVAAEQCFAHSADPRRGDRPGEMWTEVFQKLADLLADTDICDSTLYSQICSTLGLSLVEAQAAQTADSLKSKGKPVGKDGATLLKAAEDMFKSGLGAKHADYNSLFVGAKGWCKLQSQRQPPAVSAQSLESDDPVLRLFVALETGQFAAAGATAAARQSKDADIAASEHAASALHHVKLMPDIFRAELFLRIARQSAELGSHGVALGCARSASAFLGRLEQYVEAGQAHYWLLSCKLFAVQMSSANVHVVLGSQKYATAEALSALSGLIKEFSRSKSRNATLLRLCLRHVWNTIAPNLTRKRSSLVLRQLVSMLKCMSTEAAKNEAFRQVVNSLDPPDLDIARDLFLAAVDILIDEGKLANALRLADMGMRFLAARNQADLWFRKALVLNAMGRGSSLVPLKDSSIELQAQTWERLAAALPQLDRKIDALQMAAKLLSSKHLTDTWAFTSVQFALGEALPQLEGEATGFVPRAGLDAVADLRFGERSYDFVILGLKSLLSSAQAADVPRRRQMLQAARNIVCTLLMPIFLNCKPPVEADKEPTPSGKNSSAPKSRKPKEPAQDVIEMPSNDKWHLFCWPAYICTQFQQSAALEFINKSNIHDPLEVCAVLLHLVRGLVQSDDLDSTHAVFCLLELVSDLACTDAPDVFTTVLLYSAVVLTLQGHDKRAREKYRQAMLRAQCHREEHQLSLPAKDFSQPPKTFKALTNFYLIKAECHLFFRDFADAHKVLAQCKWLSTFLSDSSALCFSYSLESLACIGSRNYDSARFLAAMAIRLDTRAGGACSTARAILPFICAAIAEIGNESSDTIAKSVRQSLSILDTALEMLSRNSDMAATKRSPGDGSLGDLQEIAYSTFCDAAKRAENIRSTPLRLEVYSRALSFFINGACLRPPSARSKQVFDDAFAMILRVDVAALAPESLKHAHAILFVLADRAIHGFLYPPEKAEKTVLQVLDDFLAATAIEPPSDASKKLESSQQEAKHMFDYYLGMHEYIQWMAARDSQDEDGRRLVTSGVKHLYDSIDGLAAASEFEKAQAASEALYEMSKATDPALALRLVIAVQTRRKDAAVAKQDRKKTPSDDSFSDFEIREFDANVLDILVNEYSVMSSTQGDLPALLLKMQQAFDLIFSEFRIEENVSDLPATPSAAESQRPKSIPKEDMQPASVDEFQHLYVIPDKAIDILPLEILLSKYFPKVTSVSRDFNIHVLAHRQKNKDVLPKTPVPEPTKKKDKAPEAEKEKPIGPDVFSTPNLTAARQLAETLTEFGQKACGIAAENVSADEFAEIIQRGPAFLYHGPSMLSEDCLGVLADLKLSGRRRRNLDIAAS</sequence>
<proteinExistence type="predicted"/>
<dbReference type="PANTHER" id="PTHR15977">
    <property type="entry name" value="CILIA- AND FLAGELLA-ASSOCIATED PROTEIN 46"/>
    <property type="match status" value="1"/>
</dbReference>
<dbReference type="PANTHER" id="PTHR15977:SF15">
    <property type="entry name" value="CILIA- AND FLAGELLA-ASSOCIATED PROTEIN 46"/>
    <property type="match status" value="1"/>
</dbReference>
<dbReference type="InterPro" id="IPR039586">
    <property type="entry name" value="CFAP46"/>
</dbReference>
<feature type="region of interest" description="Disordered" evidence="1">
    <location>
        <begin position="1908"/>
        <end position="1941"/>
    </location>
</feature>
<reference evidence="2 3" key="1">
    <citation type="submission" date="2023-09" db="EMBL/GenBank/DDBJ databases">
        <title>Pangenome analysis of Batrachochytrium dendrobatidis and related Chytrids.</title>
        <authorList>
            <person name="Yacoub M.N."/>
            <person name="Stajich J.E."/>
            <person name="James T.Y."/>
        </authorList>
    </citation>
    <scope>NUCLEOTIDE SEQUENCE [LARGE SCALE GENOMIC DNA]</scope>
    <source>
        <strain evidence="2 3">JEL0888</strain>
    </source>
</reference>
<evidence type="ECO:0000256" key="1">
    <source>
        <dbReference type="SAM" id="MobiDB-lite"/>
    </source>
</evidence>
<dbReference type="Proteomes" id="UP001527925">
    <property type="component" value="Unassembled WGS sequence"/>
</dbReference>
<evidence type="ECO:0000313" key="3">
    <source>
        <dbReference type="Proteomes" id="UP001527925"/>
    </source>
</evidence>
<dbReference type="EMBL" id="JADGIZ020000125">
    <property type="protein sequence ID" value="KAL2911301.1"/>
    <property type="molecule type" value="Genomic_DNA"/>
</dbReference>
<keyword evidence="3" id="KW-1185">Reference proteome</keyword>
<feature type="region of interest" description="Disordered" evidence="1">
    <location>
        <begin position="1232"/>
        <end position="1259"/>
    </location>
</feature>
<evidence type="ECO:0000313" key="2">
    <source>
        <dbReference type="EMBL" id="KAL2911301.1"/>
    </source>
</evidence>
<gene>
    <name evidence="2" type="primary">CFAP46</name>
    <name evidence="2" type="ORF">HK105_209234</name>
</gene>
<organism evidence="2 3">
    <name type="scientific">Polyrhizophydium stewartii</name>
    <dbReference type="NCBI Taxonomy" id="2732419"/>
    <lineage>
        <taxon>Eukaryota</taxon>
        <taxon>Fungi</taxon>
        <taxon>Fungi incertae sedis</taxon>
        <taxon>Chytridiomycota</taxon>
        <taxon>Chytridiomycota incertae sedis</taxon>
        <taxon>Chytridiomycetes</taxon>
        <taxon>Rhizophydiales</taxon>
        <taxon>Rhizophydiales incertae sedis</taxon>
        <taxon>Polyrhizophydium</taxon>
    </lineage>
</organism>
<comment type="caution">
    <text evidence="2">The sequence shown here is derived from an EMBL/GenBank/DDBJ whole genome shotgun (WGS) entry which is preliminary data.</text>
</comment>